<dbReference type="Proteomes" id="UP000243904">
    <property type="component" value="Chromosome I"/>
</dbReference>
<evidence type="ECO:0000313" key="1">
    <source>
        <dbReference type="EMBL" id="SDS02932.1"/>
    </source>
</evidence>
<protein>
    <submittedName>
        <fullName evidence="1">Uncharacterized protein</fullName>
    </submittedName>
</protein>
<evidence type="ECO:0000313" key="2">
    <source>
        <dbReference type="Proteomes" id="UP000243904"/>
    </source>
</evidence>
<sequence length="182" mass="20369">MLNEFPTQYGQSRAFWSQLPADRFIGSIGVPDRSMRITSLALLLLSCLAATPALADLHITRDHGGYVEEYKAKYQRIRDNHERVIIDGICNSACTLVFGIVPLNKICVTPRASVGFHEAYYDKAFTFGIKVTSAGGTADLMSYYPDTVKDWIRRNGGLTTEMKKIKNGVDLWKIVDPCPEDF</sequence>
<name>A0A1H1NVD0_9BRAD</name>
<gene>
    <name evidence="1" type="ORF">SAMN05444158_0774</name>
</gene>
<accession>A0A1H1NVD0</accession>
<proteinExistence type="predicted"/>
<reference evidence="2" key="1">
    <citation type="submission" date="2016-10" db="EMBL/GenBank/DDBJ databases">
        <authorList>
            <person name="Varghese N."/>
            <person name="Submissions S."/>
        </authorList>
    </citation>
    <scope>NUCLEOTIDE SEQUENCE [LARGE SCALE GENOMIC DNA]</scope>
    <source>
        <strain evidence="2">GAS369</strain>
    </source>
</reference>
<keyword evidence="2" id="KW-1185">Reference proteome</keyword>
<dbReference type="AlphaFoldDB" id="A0A1H1NVD0"/>
<organism evidence="1 2">
    <name type="scientific">Bradyrhizobium canariense</name>
    <dbReference type="NCBI Taxonomy" id="255045"/>
    <lineage>
        <taxon>Bacteria</taxon>
        <taxon>Pseudomonadati</taxon>
        <taxon>Pseudomonadota</taxon>
        <taxon>Alphaproteobacteria</taxon>
        <taxon>Hyphomicrobiales</taxon>
        <taxon>Nitrobacteraceae</taxon>
        <taxon>Bradyrhizobium</taxon>
    </lineage>
</organism>
<dbReference type="EMBL" id="LT629750">
    <property type="protein sequence ID" value="SDS02932.1"/>
    <property type="molecule type" value="Genomic_DNA"/>
</dbReference>